<feature type="transmembrane region" description="Helical" evidence="1">
    <location>
        <begin position="57"/>
        <end position="76"/>
    </location>
</feature>
<protein>
    <recommendedName>
        <fullName evidence="4">Dolichyl-phosphate-mannose-protein mannosyltransferase</fullName>
    </recommendedName>
</protein>
<feature type="transmembrane region" description="Helical" evidence="1">
    <location>
        <begin position="392"/>
        <end position="412"/>
    </location>
</feature>
<dbReference type="AlphaFoldDB" id="A0A521FZ47"/>
<feature type="transmembrane region" description="Helical" evidence="1">
    <location>
        <begin position="337"/>
        <end position="355"/>
    </location>
</feature>
<accession>A0A521FZ47</accession>
<comment type="caution">
    <text evidence="2">The sequence shown here is derived from an EMBL/GenBank/DDBJ whole genome shotgun (WGS) entry which is preliminary data.</text>
</comment>
<feature type="transmembrane region" description="Helical" evidence="1">
    <location>
        <begin position="88"/>
        <end position="114"/>
    </location>
</feature>
<organism evidence="2 3">
    <name type="scientific">Candidatus Electronema aureum</name>
    <dbReference type="NCBI Taxonomy" id="2005002"/>
    <lineage>
        <taxon>Bacteria</taxon>
        <taxon>Pseudomonadati</taxon>
        <taxon>Thermodesulfobacteriota</taxon>
        <taxon>Desulfobulbia</taxon>
        <taxon>Desulfobulbales</taxon>
        <taxon>Desulfobulbaceae</taxon>
        <taxon>Candidatus Electronema</taxon>
    </lineage>
</organism>
<evidence type="ECO:0000256" key="1">
    <source>
        <dbReference type="SAM" id="Phobius"/>
    </source>
</evidence>
<feature type="transmembrane region" description="Helical" evidence="1">
    <location>
        <begin position="134"/>
        <end position="152"/>
    </location>
</feature>
<reference evidence="2" key="1">
    <citation type="submission" date="2017-07" db="EMBL/GenBank/DDBJ databases">
        <title>The cable genome - Insights into the physiology and evolution of filamentous bacteria capable of sulfide oxidation via long distance electron transfer.</title>
        <authorList>
            <person name="Thorup C."/>
            <person name="Bjerg J.T."/>
            <person name="Schreiber L."/>
            <person name="Nielsen L.P."/>
            <person name="Kjeldsen K.U."/>
            <person name="Boesen T."/>
            <person name="Boggild A."/>
            <person name="Meysman F."/>
            <person name="Geelhoed J."/>
            <person name="Schramm A."/>
        </authorList>
    </citation>
    <scope>NUCLEOTIDE SEQUENCE [LARGE SCALE GENOMIC DNA]</scope>
    <source>
        <strain evidence="2">GS</strain>
    </source>
</reference>
<dbReference type="EMBL" id="NQJD01000042">
    <property type="protein sequence ID" value="TAA74047.1"/>
    <property type="molecule type" value="Genomic_DNA"/>
</dbReference>
<proteinExistence type="predicted"/>
<keyword evidence="1" id="KW-0472">Membrane</keyword>
<evidence type="ECO:0000313" key="3">
    <source>
        <dbReference type="Proteomes" id="UP000316238"/>
    </source>
</evidence>
<feature type="transmembrane region" description="Helical" evidence="1">
    <location>
        <begin position="312"/>
        <end position="331"/>
    </location>
</feature>
<evidence type="ECO:0000313" key="2">
    <source>
        <dbReference type="EMBL" id="TAA74047.1"/>
    </source>
</evidence>
<evidence type="ECO:0008006" key="4">
    <source>
        <dbReference type="Google" id="ProtNLM"/>
    </source>
</evidence>
<sequence length="542" mass="60481">MLSNIFLNKRDKSNCHLVLGSLVVSFFFVIFLCSFLEPRWESNDDVGMSMVAHGYGIAAFGSPHLIFSNVIWGYLVRCLPEFNGILGYSIATIAVLISCGAVLVYGLLSFGLGYVSAFLVPFLALARPVLFPQFTINAGLLMVSFVICLHLYKQKNDKRIVFIGCLLAYCSYLVRNQEFFLVLAVSLPLLPFSSIRSDKWLKISLATTALIVIASHAVDKNSYRGEEWAAFNKLNPPRALFTDFGAHNYIKQRPDILERYGYSVNDINLTSNWFFADPNITDPDKLNAMLKELGPLPAQQGAVERAFVGMKILLHPSLLPILLAAGMIAFFCRSWQVAASWSLCIAAIFVLGLLGRPGVVRVYVPLVSLLLIAPFLIENSQRWIQKNWYRQFVIHAILVAAAIFNTSIVFSASKTSQKEIKQISKELTGFPSYPVINWGAAFPFENAYPVLLRNTDAALSYQLYGLGAFTLAPFSVSSLEQKSGRGVVDLLKSKKEISIIASMNSLNLLDIYCKERLHCQLTNIATQQYGTIQIHKYRCEDI</sequence>
<keyword evidence="3" id="KW-1185">Reference proteome</keyword>
<keyword evidence="1" id="KW-1133">Transmembrane helix</keyword>
<feature type="transmembrane region" description="Helical" evidence="1">
    <location>
        <begin position="362"/>
        <end position="380"/>
    </location>
</feature>
<name>A0A521FZ47_9BACT</name>
<keyword evidence="1" id="KW-0812">Transmembrane</keyword>
<gene>
    <name evidence="2" type="ORF">CDV28_14217</name>
</gene>
<feature type="transmembrane region" description="Helical" evidence="1">
    <location>
        <begin position="17"/>
        <end position="37"/>
    </location>
</feature>
<dbReference type="Proteomes" id="UP000316238">
    <property type="component" value="Unassembled WGS sequence"/>
</dbReference>